<reference evidence="1" key="1">
    <citation type="journal article" date="2019" name="bioRxiv">
        <title>The Genome of the Zebra Mussel, Dreissena polymorpha: A Resource for Invasive Species Research.</title>
        <authorList>
            <person name="McCartney M.A."/>
            <person name="Auch B."/>
            <person name="Kono T."/>
            <person name="Mallez S."/>
            <person name="Zhang Y."/>
            <person name="Obille A."/>
            <person name="Becker A."/>
            <person name="Abrahante J.E."/>
            <person name="Garbe J."/>
            <person name="Badalamenti J.P."/>
            <person name="Herman A."/>
            <person name="Mangelson H."/>
            <person name="Liachko I."/>
            <person name="Sullivan S."/>
            <person name="Sone E.D."/>
            <person name="Koren S."/>
            <person name="Silverstein K.A.T."/>
            <person name="Beckman K.B."/>
            <person name="Gohl D.M."/>
        </authorList>
    </citation>
    <scope>NUCLEOTIDE SEQUENCE</scope>
    <source>
        <strain evidence="1">Duluth1</strain>
        <tissue evidence="1">Whole animal</tissue>
    </source>
</reference>
<accession>A0A9D4F502</accession>
<comment type="caution">
    <text evidence="1">The sequence shown here is derived from an EMBL/GenBank/DDBJ whole genome shotgun (WGS) entry which is preliminary data.</text>
</comment>
<dbReference type="InterPro" id="IPR027417">
    <property type="entry name" value="P-loop_NTPase"/>
</dbReference>
<dbReference type="OrthoDB" id="8964250at2759"/>
<dbReference type="AlphaFoldDB" id="A0A9D4F502"/>
<proteinExistence type="predicted"/>
<organism evidence="1 2">
    <name type="scientific">Dreissena polymorpha</name>
    <name type="common">Zebra mussel</name>
    <name type="synonym">Mytilus polymorpha</name>
    <dbReference type="NCBI Taxonomy" id="45954"/>
    <lineage>
        <taxon>Eukaryota</taxon>
        <taxon>Metazoa</taxon>
        <taxon>Spiralia</taxon>
        <taxon>Lophotrochozoa</taxon>
        <taxon>Mollusca</taxon>
        <taxon>Bivalvia</taxon>
        <taxon>Autobranchia</taxon>
        <taxon>Heteroconchia</taxon>
        <taxon>Euheterodonta</taxon>
        <taxon>Imparidentia</taxon>
        <taxon>Neoheterodontei</taxon>
        <taxon>Myida</taxon>
        <taxon>Dreissenoidea</taxon>
        <taxon>Dreissenidae</taxon>
        <taxon>Dreissena</taxon>
    </lineage>
</organism>
<gene>
    <name evidence="1" type="ORF">DPMN_144915</name>
</gene>
<reference evidence="1" key="2">
    <citation type="submission" date="2020-11" db="EMBL/GenBank/DDBJ databases">
        <authorList>
            <person name="McCartney M.A."/>
            <person name="Auch B."/>
            <person name="Kono T."/>
            <person name="Mallez S."/>
            <person name="Becker A."/>
            <person name="Gohl D.M."/>
            <person name="Silverstein K.A.T."/>
            <person name="Koren S."/>
            <person name="Bechman K.B."/>
            <person name="Herman A."/>
            <person name="Abrahante J.E."/>
            <person name="Garbe J."/>
        </authorList>
    </citation>
    <scope>NUCLEOTIDE SEQUENCE</scope>
    <source>
        <strain evidence="1">Duluth1</strain>
        <tissue evidence="1">Whole animal</tissue>
    </source>
</reference>
<sequence length="528" mass="58367">MEGSDTILSAIEAVSGELTGHVITGTGHIESVVMEGSDTIISVIEVGAGELKENVIRETEHIESVVMDGSDTIISAIEACAGELTEQVIRGTMHIESAVIEGSYTVISAIEAGAGELKEHVIRGTGHIESAVMKGSDTIIPAIEAGAGAMNEHVIRGKGHIESAVMDGSDVITGLVEASTREISFQVDVAEREIRKLKTKKDDEDNDLQCKKIQSWLIEQYRAMCVVPVSMLDPDIDVPLEKIYVAPSIKELWRGQATDKTSRGETDCLSCYKDLLHRDGNHVNTIYIQGNPGCGKTTFSTKIVLDWREAHSETIASAKKEITKSASTSEGTSKPTHFGDLDTLREYTFLFFVSLRDYSGSMCNFSKMVEDAIQRNKLSWNDSFWQRKCIVLTDAANEWHHPEITFPPPFYSECNCLKDRSMPLYLQRTNITNIITARPWKLANLSMSNTLTRMFEISGVINPKTLAENVINVLAEMEGISKNDIQCKCIDFLDKVMSQNFHHLITVPAVCVQLAHQFYVGRLMEGSL</sequence>
<dbReference type="Proteomes" id="UP000828390">
    <property type="component" value="Unassembled WGS sequence"/>
</dbReference>
<protein>
    <submittedName>
        <fullName evidence="1">Uncharacterized protein</fullName>
    </submittedName>
</protein>
<evidence type="ECO:0000313" key="1">
    <source>
        <dbReference type="EMBL" id="KAH3791429.1"/>
    </source>
</evidence>
<name>A0A9D4F502_DREPO</name>
<dbReference type="Gene3D" id="3.40.50.300">
    <property type="entry name" value="P-loop containing nucleotide triphosphate hydrolases"/>
    <property type="match status" value="1"/>
</dbReference>
<dbReference type="PANTHER" id="PTHR46844">
    <property type="entry name" value="SLR5058 PROTEIN"/>
    <property type="match status" value="1"/>
</dbReference>
<evidence type="ECO:0000313" key="2">
    <source>
        <dbReference type="Proteomes" id="UP000828390"/>
    </source>
</evidence>
<dbReference type="EMBL" id="JAIWYP010000007">
    <property type="protein sequence ID" value="KAH3791429.1"/>
    <property type="molecule type" value="Genomic_DNA"/>
</dbReference>
<dbReference type="PANTHER" id="PTHR46844:SF1">
    <property type="entry name" value="SLR5058 PROTEIN"/>
    <property type="match status" value="1"/>
</dbReference>
<keyword evidence="2" id="KW-1185">Reference proteome</keyword>